<dbReference type="AlphaFoldDB" id="A0A078BA23"/>
<evidence type="ECO:0000256" key="2">
    <source>
        <dbReference type="SAM" id="MobiDB-lite"/>
    </source>
</evidence>
<feature type="coiled-coil region" evidence="1">
    <location>
        <begin position="241"/>
        <end position="268"/>
    </location>
</feature>
<feature type="region of interest" description="Disordered" evidence="2">
    <location>
        <begin position="26"/>
        <end position="108"/>
    </location>
</feature>
<feature type="compositionally biased region" description="Low complexity" evidence="2">
    <location>
        <begin position="54"/>
        <end position="66"/>
    </location>
</feature>
<evidence type="ECO:0000256" key="1">
    <source>
        <dbReference type="SAM" id="Coils"/>
    </source>
</evidence>
<protein>
    <submittedName>
        <fullName evidence="3">Uncharacterized protein</fullName>
    </submittedName>
</protein>
<accession>A0A078BA23</accession>
<feature type="compositionally biased region" description="Polar residues" evidence="2">
    <location>
        <begin position="26"/>
        <end position="44"/>
    </location>
</feature>
<sequence length="588" mass="67352">MRMHSILDEQINNLNVFKSKPINLQSVNSDDANSPTNNYYNQVRNPKHIPPSATSTGSSNLLGSNGIQSQYNTKPVQSFNTSGQKQAQLESSPFNYKSNFNGKENQAPTQVYEKNGCIDLIKVDQDFDSRWGSLTKNNISSYNSNTQMKQSELMILQTPDSQKMGTSSFGIKNSTVQKRDDDQTQFMQNSIRGILFNDDSRRETLNNVNAFSSANNDDKQGSRLSINAGSSKNALSGDASYQKMQNNLKSLQDKIKNLESKLTNVNDDDSSVMIDEQVNSARQSSVRKNTTINKNKSILKPKKEASQKQLASSRLRASLRNRNASNSSGDSTKRQSIRSVSRASNVAKRNQRSNSKKYDSIKKRKNFINDTQESRYMTNELSASRNKLNQSRSSSMKRSQSFQRSKSRANQNAREGPSFYDSVRHSTNSFLRSASKKRDAARDDTFDVRKLKDDLLMERKKNLELERQFEAYKKANMKKDMNDDKFKQMKKDYKQLLEAFERSEKIRRDQKELIHSLKKELTKLRREAKEKEEEEEEEQEQAVKKGSRQTYQDDEENDEVPVRENKKKKSSTITSKVQALKSQAMKKK</sequence>
<feature type="compositionally biased region" description="Low complexity" evidence="2">
    <location>
        <begin position="310"/>
        <end position="328"/>
    </location>
</feature>
<keyword evidence="1" id="KW-0175">Coiled coil</keyword>
<evidence type="ECO:0000313" key="4">
    <source>
        <dbReference type="Proteomes" id="UP000039865"/>
    </source>
</evidence>
<feature type="compositionally biased region" description="Polar residues" evidence="2">
    <location>
        <begin position="368"/>
        <end position="389"/>
    </location>
</feature>
<feature type="region of interest" description="Disordered" evidence="2">
    <location>
        <begin position="524"/>
        <end position="588"/>
    </location>
</feature>
<evidence type="ECO:0000313" key="3">
    <source>
        <dbReference type="EMBL" id="CDW90122.1"/>
    </source>
</evidence>
<keyword evidence="4" id="KW-1185">Reference proteome</keyword>
<feature type="compositionally biased region" description="Low complexity" evidence="2">
    <location>
        <begin position="390"/>
        <end position="404"/>
    </location>
</feature>
<dbReference type="EMBL" id="CCKQ01018181">
    <property type="protein sequence ID" value="CDW90122.1"/>
    <property type="molecule type" value="Genomic_DNA"/>
</dbReference>
<feature type="compositionally biased region" description="Polar residues" evidence="2">
    <location>
        <begin position="67"/>
        <end position="108"/>
    </location>
</feature>
<feature type="compositionally biased region" description="Polar residues" evidence="2">
    <location>
        <begin position="337"/>
        <end position="348"/>
    </location>
</feature>
<dbReference type="Proteomes" id="UP000039865">
    <property type="component" value="Unassembled WGS sequence"/>
</dbReference>
<proteinExistence type="predicted"/>
<reference evidence="3 4" key="1">
    <citation type="submission" date="2014-06" db="EMBL/GenBank/DDBJ databases">
        <authorList>
            <person name="Swart Estienne"/>
        </authorList>
    </citation>
    <scope>NUCLEOTIDE SEQUENCE [LARGE SCALE GENOMIC DNA]</scope>
    <source>
        <strain evidence="3 4">130c</strain>
    </source>
</reference>
<feature type="region of interest" description="Disordered" evidence="2">
    <location>
        <begin position="300"/>
        <end position="423"/>
    </location>
</feature>
<gene>
    <name evidence="3" type="primary">Contig1645.g1790</name>
    <name evidence="3" type="ORF">STYLEM_19262</name>
</gene>
<name>A0A078BA23_STYLE</name>
<organism evidence="3 4">
    <name type="scientific">Stylonychia lemnae</name>
    <name type="common">Ciliate</name>
    <dbReference type="NCBI Taxonomy" id="5949"/>
    <lineage>
        <taxon>Eukaryota</taxon>
        <taxon>Sar</taxon>
        <taxon>Alveolata</taxon>
        <taxon>Ciliophora</taxon>
        <taxon>Intramacronucleata</taxon>
        <taxon>Spirotrichea</taxon>
        <taxon>Stichotrichia</taxon>
        <taxon>Sporadotrichida</taxon>
        <taxon>Oxytrichidae</taxon>
        <taxon>Stylonychinae</taxon>
        <taxon>Stylonychia</taxon>
    </lineage>
</organism>
<dbReference type="InParanoid" id="A0A078BA23"/>